<dbReference type="EMBL" id="MDTU01000002">
    <property type="protein sequence ID" value="ODN41461.1"/>
    <property type="molecule type" value="Genomic_DNA"/>
</dbReference>
<keyword evidence="6 8" id="KW-1133">Transmembrane helix</keyword>
<evidence type="ECO:0000256" key="6">
    <source>
        <dbReference type="ARBA" id="ARBA00022989"/>
    </source>
</evidence>
<comment type="caution">
    <text evidence="10">The sequence shown here is derived from an EMBL/GenBank/DDBJ whole genome shotgun (WGS) entry which is preliminary data.</text>
</comment>
<dbReference type="InterPro" id="IPR011701">
    <property type="entry name" value="MFS"/>
</dbReference>
<dbReference type="Proteomes" id="UP000094329">
    <property type="component" value="Unassembled WGS sequence"/>
</dbReference>
<reference evidence="10 11" key="1">
    <citation type="submission" date="2016-08" db="EMBL/GenBank/DDBJ databases">
        <title>Draft genome sequence of Candidatus Piscirickettsia litoralis, from seawater.</title>
        <authorList>
            <person name="Wan X."/>
            <person name="Lee A.J."/>
            <person name="Hou S."/>
            <person name="Donachie S.P."/>
        </authorList>
    </citation>
    <scope>NUCLEOTIDE SEQUENCE [LARGE SCALE GENOMIC DNA]</scope>
    <source>
        <strain evidence="10 11">Y2</strain>
    </source>
</reference>
<feature type="transmembrane region" description="Helical" evidence="8">
    <location>
        <begin position="144"/>
        <end position="166"/>
    </location>
</feature>
<feature type="domain" description="Major facilitator superfamily (MFS) profile" evidence="9">
    <location>
        <begin position="8"/>
        <end position="371"/>
    </location>
</feature>
<proteinExistence type="predicted"/>
<keyword evidence="2" id="KW-0813">Transport</keyword>
<evidence type="ECO:0000313" key="11">
    <source>
        <dbReference type="Proteomes" id="UP000094329"/>
    </source>
</evidence>
<feature type="transmembrane region" description="Helical" evidence="8">
    <location>
        <begin position="260"/>
        <end position="280"/>
    </location>
</feature>
<name>A0ABX2ZXX0_9GAMM</name>
<feature type="transmembrane region" description="Helical" evidence="8">
    <location>
        <begin position="80"/>
        <end position="98"/>
    </location>
</feature>
<evidence type="ECO:0000256" key="7">
    <source>
        <dbReference type="ARBA" id="ARBA00023136"/>
    </source>
</evidence>
<evidence type="ECO:0000256" key="3">
    <source>
        <dbReference type="ARBA" id="ARBA00022475"/>
    </source>
</evidence>
<feature type="transmembrane region" description="Helical" evidence="8">
    <location>
        <begin position="172"/>
        <end position="191"/>
    </location>
</feature>
<feature type="transmembrane region" description="Helical" evidence="8">
    <location>
        <begin position="104"/>
        <end position="123"/>
    </location>
</feature>
<keyword evidence="4 8" id="KW-0812">Transmembrane</keyword>
<organism evidence="10 11">
    <name type="scientific">Piscirickettsia litoralis</name>
    <dbReference type="NCBI Taxonomy" id="1891921"/>
    <lineage>
        <taxon>Bacteria</taxon>
        <taxon>Pseudomonadati</taxon>
        <taxon>Pseudomonadota</taxon>
        <taxon>Gammaproteobacteria</taxon>
        <taxon>Thiotrichales</taxon>
        <taxon>Piscirickettsiaceae</taxon>
        <taxon>Piscirickettsia</taxon>
    </lineage>
</organism>
<evidence type="ECO:0000256" key="1">
    <source>
        <dbReference type="ARBA" id="ARBA00004651"/>
    </source>
</evidence>
<evidence type="ECO:0000256" key="4">
    <source>
        <dbReference type="ARBA" id="ARBA00022692"/>
    </source>
</evidence>
<dbReference type="PANTHER" id="PTHR43528:SF7">
    <property type="entry name" value="MFS TRANSPORTER"/>
    <property type="match status" value="1"/>
</dbReference>
<dbReference type="Gene3D" id="1.20.1250.20">
    <property type="entry name" value="MFS general substrate transporter like domains"/>
    <property type="match status" value="1"/>
</dbReference>
<dbReference type="SUPFAM" id="SSF103473">
    <property type="entry name" value="MFS general substrate transporter"/>
    <property type="match status" value="1"/>
</dbReference>
<feature type="transmembrane region" description="Helical" evidence="8">
    <location>
        <begin position="289"/>
        <end position="310"/>
    </location>
</feature>
<feature type="transmembrane region" description="Helical" evidence="8">
    <location>
        <begin position="316"/>
        <end position="334"/>
    </location>
</feature>
<dbReference type="PANTHER" id="PTHR43528">
    <property type="entry name" value="ALPHA-KETOGLUTARATE PERMEASE"/>
    <property type="match status" value="1"/>
</dbReference>
<evidence type="ECO:0000256" key="2">
    <source>
        <dbReference type="ARBA" id="ARBA00022448"/>
    </source>
</evidence>
<evidence type="ECO:0000259" key="9">
    <source>
        <dbReference type="PROSITE" id="PS50850"/>
    </source>
</evidence>
<gene>
    <name evidence="10" type="ORF">BGC07_15170</name>
</gene>
<sequence length="371" mass="40851">MKIEDIKIILLSSLGGMLEFYDFIIFAIYAPIIGQLFFPESSKLVSVMYGLMSFALGYIARPIGGMVFGHFGDKYGRKRIFSATIFIMGISTLLMGLLPTYEDIGVAASILFVLLRLLQGMAIGGELSGAITFISEHIDKRKALAMGFLYAFVNLGILFASAVFIITSDNSYGWRIAALIGAIAAIISYYIREKLSETPVYQKLKEKSSIPLFFLAAKEKVRFISSFLLMSFLALIVSIGFLFVNTYLNILSIPKHNSDIITMIGLVIFTTSTLLSGYCADRLIKADNLLMLASLAIVFFGSVMFFTAGKNYFSNFSYYLFSFSSGPAASLIPLKVSKLFKTKVRYSGVGLSYNLAFALFGGLSPLLIVFL</sequence>
<dbReference type="InterPro" id="IPR036259">
    <property type="entry name" value="MFS_trans_sf"/>
</dbReference>
<keyword evidence="5" id="KW-0769">Symport</keyword>
<accession>A0ABX2ZXX0</accession>
<dbReference type="InterPro" id="IPR020846">
    <property type="entry name" value="MFS_dom"/>
</dbReference>
<keyword evidence="11" id="KW-1185">Reference proteome</keyword>
<dbReference type="PROSITE" id="PS50850">
    <property type="entry name" value="MFS"/>
    <property type="match status" value="1"/>
</dbReference>
<dbReference type="RefSeq" id="WP_069313926.1">
    <property type="nucleotide sequence ID" value="NZ_MDTU01000002.1"/>
</dbReference>
<evidence type="ECO:0000313" key="10">
    <source>
        <dbReference type="EMBL" id="ODN41461.1"/>
    </source>
</evidence>
<comment type="subcellular location">
    <subcellularLocation>
        <location evidence="1">Cell membrane</location>
        <topology evidence="1">Multi-pass membrane protein</topology>
    </subcellularLocation>
</comment>
<feature type="transmembrane region" description="Helical" evidence="8">
    <location>
        <begin position="20"/>
        <end position="38"/>
    </location>
</feature>
<feature type="transmembrane region" description="Helical" evidence="8">
    <location>
        <begin position="44"/>
        <end position="68"/>
    </location>
</feature>
<dbReference type="InterPro" id="IPR051084">
    <property type="entry name" value="H+-coupled_symporters"/>
</dbReference>
<keyword evidence="3" id="KW-1003">Cell membrane</keyword>
<dbReference type="Pfam" id="PF07690">
    <property type="entry name" value="MFS_1"/>
    <property type="match status" value="1"/>
</dbReference>
<protein>
    <recommendedName>
        <fullName evidence="9">Major facilitator superfamily (MFS) profile domain-containing protein</fullName>
    </recommendedName>
</protein>
<feature type="transmembrane region" description="Helical" evidence="8">
    <location>
        <begin position="346"/>
        <end position="370"/>
    </location>
</feature>
<feature type="transmembrane region" description="Helical" evidence="8">
    <location>
        <begin position="227"/>
        <end position="248"/>
    </location>
</feature>
<evidence type="ECO:0000256" key="5">
    <source>
        <dbReference type="ARBA" id="ARBA00022847"/>
    </source>
</evidence>
<keyword evidence="7 8" id="KW-0472">Membrane</keyword>
<evidence type="ECO:0000256" key="8">
    <source>
        <dbReference type="SAM" id="Phobius"/>
    </source>
</evidence>